<keyword evidence="2" id="KW-0472">Membrane</keyword>
<feature type="compositionally biased region" description="Basic and acidic residues" evidence="1">
    <location>
        <begin position="74"/>
        <end position="88"/>
    </location>
</feature>
<keyword evidence="2" id="KW-1133">Transmembrane helix</keyword>
<dbReference type="RefSeq" id="WP_219544160.1">
    <property type="nucleotide sequence ID" value="NZ_JAHKRN010000007.1"/>
</dbReference>
<evidence type="ECO:0000313" key="3">
    <source>
        <dbReference type="EMBL" id="MFC5816783.1"/>
    </source>
</evidence>
<name>A0ABW1BW24_9ACTN</name>
<feature type="region of interest" description="Disordered" evidence="1">
    <location>
        <begin position="62"/>
        <end position="140"/>
    </location>
</feature>
<dbReference type="EMBL" id="JBHSNW010000007">
    <property type="protein sequence ID" value="MFC5816783.1"/>
    <property type="molecule type" value="Genomic_DNA"/>
</dbReference>
<protein>
    <recommendedName>
        <fullName evidence="5">WD40 repeat domain-containing protein</fullName>
    </recommendedName>
</protein>
<evidence type="ECO:0000256" key="2">
    <source>
        <dbReference type="SAM" id="Phobius"/>
    </source>
</evidence>
<keyword evidence="4" id="KW-1185">Reference proteome</keyword>
<organism evidence="3 4">
    <name type="scientific">Nonomuraea harbinensis</name>
    <dbReference type="NCBI Taxonomy" id="1286938"/>
    <lineage>
        <taxon>Bacteria</taxon>
        <taxon>Bacillati</taxon>
        <taxon>Actinomycetota</taxon>
        <taxon>Actinomycetes</taxon>
        <taxon>Streptosporangiales</taxon>
        <taxon>Streptosporangiaceae</taxon>
        <taxon>Nonomuraea</taxon>
    </lineage>
</organism>
<comment type="caution">
    <text evidence="3">The sequence shown here is derived from an EMBL/GenBank/DDBJ whole genome shotgun (WGS) entry which is preliminary data.</text>
</comment>
<dbReference type="Proteomes" id="UP001596096">
    <property type="component" value="Unassembled WGS sequence"/>
</dbReference>
<feature type="transmembrane region" description="Helical" evidence="2">
    <location>
        <begin position="44"/>
        <end position="66"/>
    </location>
</feature>
<evidence type="ECO:0000256" key="1">
    <source>
        <dbReference type="SAM" id="MobiDB-lite"/>
    </source>
</evidence>
<reference evidence="4" key="1">
    <citation type="journal article" date="2019" name="Int. J. Syst. Evol. Microbiol.">
        <title>The Global Catalogue of Microorganisms (GCM) 10K type strain sequencing project: providing services to taxonomists for standard genome sequencing and annotation.</title>
        <authorList>
            <consortium name="The Broad Institute Genomics Platform"/>
            <consortium name="The Broad Institute Genome Sequencing Center for Infectious Disease"/>
            <person name="Wu L."/>
            <person name="Ma J."/>
        </authorList>
    </citation>
    <scope>NUCLEOTIDE SEQUENCE [LARGE SCALE GENOMIC DNA]</scope>
    <source>
        <strain evidence="4">CGMCC 4.7106</strain>
    </source>
</reference>
<gene>
    <name evidence="3" type="ORF">ACFPUY_16935</name>
</gene>
<sequence length="446" mass="48134">MSTELEAGLRRALGKAAERAPRAPSDLSGRMVTRSRKRRARGQALIAAVAVVVIAGGVGAVVRGAGNDSGPASERSEIEIPRDAREPETTPGGPFQTDQPGEPETTPGRQTDQPGEPEATSGGPPQGDRQPPAKIPPALEKVWPDAVWRIPDKLPNGREYHPRAFIDDHTILVETWAGHELANAIYAYDVETRKARKITDIRTSTGKHADGFQVVGDRVYFEAFGDSGASRFWWVPVRGGEPREIRMTETIRGRSDAFAVAGDRLAFSLGENGGVYTVPIKGGAPTPVPGAERHHILRWPWVGTPGEYTPDNEPSFQRLLNAETGETSTAVVHPGEQYVRCGVTHCAGVRQDGSGFHRLRDGSDERDLPPGAHAELAADRFTTGPLARFTDGQVLYDVRTGRSAHLEHAPSEEGGVSVVRLRSAQGPLVAHRLPGEYQIVNLDGID</sequence>
<accession>A0ABW1BW24</accession>
<proteinExistence type="predicted"/>
<evidence type="ECO:0008006" key="5">
    <source>
        <dbReference type="Google" id="ProtNLM"/>
    </source>
</evidence>
<feature type="region of interest" description="Disordered" evidence="1">
    <location>
        <begin position="1"/>
        <end position="38"/>
    </location>
</feature>
<evidence type="ECO:0000313" key="4">
    <source>
        <dbReference type="Proteomes" id="UP001596096"/>
    </source>
</evidence>
<keyword evidence="2" id="KW-0812">Transmembrane</keyword>